<feature type="transmembrane region" description="Helical" evidence="1">
    <location>
        <begin position="58"/>
        <end position="78"/>
    </location>
</feature>
<dbReference type="EMBL" id="CP001348">
    <property type="protein sequence ID" value="ACL75555.1"/>
    <property type="molecule type" value="Genomic_DNA"/>
</dbReference>
<evidence type="ECO:0008006" key="4">
    <source>
        <dbReference type="Google" id="ProtNLM"/>
    </source>
</evidence>
<evidence type="ECO:0000313" key="2">
    <source>
        <dbReference type="EMBL" id="ACL75555.1"/>
    </source>
</evidence>
<dbReference type="Proteomes" id="UP000001349">
    <property type="component" value="Chromosome"/>
</dbReference>
<keyword evidence="1" id="KW-0812">Transmembrane</keyword>
<feature type="transmembrane region" description="Helical" evidence="1">
    <location>
        <begin position="6"/>
        <end position="26"/>
    </location>
</feature>
<dbReference type="RefSeq" id="WP_015924707.1">
    <property type="nucleotide sequence ID" value="NC_011898.1"/>
</dbReference>
<dbReference type="eggNOG" id="ENOG5033J3J">
    <property type="taxonomic scope" value="Bacteria"/>
</dbReference>
<dbReference type="AlphaFoldDB" id="B8I0I0"/>
<evidence type="ECO:0000313" key="3">
    <source>
        <dbReference type="Proteomes" id="UP000001349"/>
    </source>
</evidence>
<sequence precursor="true">MKPIEILSLVIMAIGFISVYMAKTIVRKFDLAKKQNCEHESEMTEQEVEEYKFNKAVFNIKIIGFIVSTLGIALLIIFR</sequence>
<proteinExistence type="predicted"/>
<dbReference type="OrthoDB" id="2087129at2"/>
<keyword evidence="1" id="KW-1133">Transmembrane helix</keyword>
<keyword evidence="3" id="KW-1185">Reference proteome</keyword>
<organism evidence="2 3">
    <name type="scientific">Ruminiclostridium cellulolyticum (strain ATCC 35319 / DSM 5812 / JCM 6584 / H10)</name>
    <name type="common">Clostridium cellulolyticum</name>
    <dbReference type="NCBI Taxonomy" id="394503"/>
    <lineage>
        <taxon>Bacteria</taxon>
        <taxon>Bacillati</taxon>
        <taxon>Bacillota</taxon>
        <taxon>Clostridia</taxon>
        <taxon>Eubacteriales</taxon>
        <taxon>Oscillospiraceae</taxon>
        <taxon>Ruminiclostridium</taxon>
    </lineage>
</organism>
<protein>
    <recommendedName>
        <fullName evidence="4">DUF3899 domain-containing protein</fullName>
    </recommendedName>
</protein>
<evidence type="ECO:0000256" key="1">
    <source>
        <dbReference type="SAM" id="Phobius"/>
    </source>
</evidence>
<dbReference type="KEGG" id="cce:Ccel_1198"/>
<keyword evidence="1" id="KW-0472">Membrane</keyword>
<gene>
    <name evidence="2" type="ordered locus">Ccel_1198</name>
</gene>
<accession>B8I0I0</accession>
<name>B8I0I0_RUMCH</name>
<dbReference type="HOGENOM" id="CLU_2599958_0_0_9"/>
<reference evidence="2 3" key="1">
    <citation type="submission" date="2009-01" db="EMBL/GenBank/DDBJ databases">
        <title>Complete sequence of Clostridium cellulolyticum H10.</title>
        <authorList>
            <consortium name="US DOE Joint Genome Institute"/>
            <person name="Lucas S."/>
            <person name="Copeland A."/>
            <person name="Lapidus A."/>
            <person name="Glavina del Rio T."/>
            <person name="Dalin E."/>
            <person name="Tice H."/>
            <person name="Bruce D."/>
            <person name="Goodwin L."/>
            <person name="Pitluck S."/>
            <person name="Chertkov O."/>
            <person name="Saunders E."/>
            <person name="Brettin T."/>
            <person name="Detter J.C."/>
            <person name="Han C."/>
            <person name="Larimer F."/>
            <person name="Land M."/>
            <person name="Hauser L."/>
            <person name="Kyrpides N."/>
            <person name="Ivanova N."/>
            <person name="Zhou J."/>
            <person name="Richardson P."/>
        </authorList>
    </citation>
    <scope>NUCLEOTIDE SEQUENCE [LARGE SCALE GENOMIC DNA]</scope>
    <source>
        <strain evidence="3">ATCC 35319 / DSM 5812 / JCM 6584 / H10</strain>
    </source>
</reference>